<dbReference type="Pfam" id="PF06414">
    <property type="entry name" value="Zeta_toxin"/>
    <property type="match status" value="1"/>
</dbReference>
<feature type="domain" description="Zeta toxin" evidence="3">
    <location>
        <begin position="33"/>
        <end position="200"/>
    </location>
</feature>
<proteinExistence type="predicted"/>
<dbReference type="InterPro" id="IPR010488">
    <property type="entry name" value="Zeta_toxin_domain"/>
</dbReference>
<evidence type="ECO:0000313" key="4">
    <source>
        <dbReference type="EMBL" id="AVU74124.1"/>
    </source>
</evidence>
<keyword evidence="2" id="KW-0067">ATP-binding</keyword>
<keyword evidence="1" id="KW-0547">Nucleotide-binding</keyword>
<dbReference type="InterPro" id="IPR027417">
    <property type="entry name" value="P-loop_NTPase"/>
</dbReference>
<evidence type="ECO:0000313" key="5">
    <source>
        <dbReference type="Proteomes" id="UP000241936"/>
    </source>
</evidence>
<dbReference type="EMBL" id="CP024081">
    <property type="protein sequence ID" value="AVU74124.1"/>
    <property type="molecule type" value="Genomic_DNA"/>
</dbReference>
<dbReference type="RefSeq" id="WP_107321474.1">
    <property type="nucleotide sequence ID" value="NZ_CP024081.1"/>
</dbReference>
<name>A0ABM6U9M1_9PSED</name>
<evidence type="ECO:0000256" key="1">
    <source>
        <dbReference type="ARBA" id="ARBA00022741"/>
    </source>
</evidence>
<evidence type="ECO:0000259" key="3">
    <source>
        <dbReference type="Pfam" id="PF06414"/>
    </source>
</evidence>
<keyword evidence="5" id="KW-1185">Reference proteome</keyword>
<accession>A0ABM6U9M1</accession>
<sequence length="301" mass="34004">MPHTSNYAYTPEQVTTAFTGITDTLFNGITVESVPKMLIVAGSQGSGKTYLLEKSLLPSQRYDNHVRLYLPEYREKHPHYAEMIKRGVLHAYEHTEAFVREVCSKIFAEAFRKKYNIIMECAFDSIDFAAFPAMATAAGYQLETHIIACKKEFAHLSSIKRALRSLEKQELERFVTLSALNASLGNAQPTLLAIETAAKAVSGSQICLYERGFGPLKERILRTQSTYTLDPDGTLLIAGPKVVYANAFEIITNNRLHLIGDREEMVKECHLTLLKTQPHAEHVPDSVYNDLYAYILKYVYR</sequence>
<reference evidence="4 5" key="1">
    <citation type="journal article" date="2018" name="Front. Microbiol.">
        <title>Pseudomonas rhizophila S211, a New Plant Growth-Promoting Rhizobacterium with Potential in Pesticide-Bioremediation.</title>
        <authorList>
            <person name="Hassen W."/>
            <person name="Neifar M."/>
            <person name="Cherif H."/>
            <person name="Najjari A."/>
            <person name="Chouchane H."/>
            <person name="Driouich R.C."/>
            <person name="Salah A."/>
            <person name="Naili F."/>
            <person name="Mosbah A."/>
            <person name="Souissi Y."/>
            <person name="Raddadi N."/>
            <person name="Ouzari H.I."/>
            <person name="Fava F."/>
            <person name="Cherif A."/>
        </authorList>
    </citation>
    <scope>NUCLEOTIDE SEQUENCE [LARGE SCALE GENOMIC DNA]</scope>
    <source>
        <strain evidence="4 5">S211</strain>
    </source>
</reference>
<dbReference type="Proteomes" id="UP000241936">
    <property type="component" value="Chromosome"/>
</dbReference>
<evidence type="ECO:0000256" key="2">
    <source>
        <dbReference type="ARBA" id="ARBA00022840"/>
    </source>
</evidence>
<organism evidence="4 5">
    <name type="scientific">Pseudomonas rhizophila</name>
    <dbReference type="NCBI Taxonomy" id="2045200"/>
    <lineage>
        <taxon>Bacteria</taxon>
        <taxon>Pseudomonadati</taxon>
        <taxon>Pseudomonadota</taxon>
        <taxon>Gammaproteobacteria</taxon>
        <taxon>Pseudomonadales</taxon>
        <taxon>Pseudomonadaceae</taxon>
        <taxon>Pseudomonas</taxon>
    </lineage>
</organism>
<protein>
    <submittedName>
        <fullName evidence="4">Zeta toxin</fullName>
    </submittedName>
</protein>
<dbReference type="Gene3D" id="3.40.50.300">
    <property type="entry name" value="P-loop containing nucleotide triphosphate hydrolases"/>
    <property type="match status" value="1"/>
</dbReference>
<gene>
    <name evidence="4" type="ORF">CRX69_02560</name>
</gene>